<protein>
    <recommendedName>
        <fullName evidence="3">Cupin 2 conserved barrel domain-containing protein</fullName>
    </recommendedName>
</protein>
<name>A0A0N1H4G1_9EURO</name>
<gene>
    <name evidence="1" type="ORF">AB675_8892</name>
</gene>
<dbReference type="VEuPathDB" id="FungiDB:AB675_8892"/>
<evidence type="ECO:0008006" key="3">
    <source>
        <dbReference type="Google" id="ProtNLM"/>
    </source>
</evidence>
<dbReference type="InterPro" id="IPR011051">
    <property type="entry name" value="RmlC_Cupin_sf"/>
</dbReference>
<accession>A0A0N1H4G1</accession>
<keyword evidence="2" id="KW-1185">Reference proteome</keyword>
<proteinExistence type="predicted"/>
<dbReference type="AlphaFoldDB" id="A0A0N1H4G1"/>
<dbReference type="OrthoDB" id="5270965at2759"/>
<comment type="caution">
    <text evidence="1">The sequence shown here is derived from an EMBL/GenBank/DDBJ whole genome shotgun (WGS) entry which is preliminary data.</text>
</comment>
<dbReference type="PANTHER" id="PTHR40434">
    <property type="entry name" value="CUPIN_2 DOMAIN-CONTAINING PROTEIN"/>
    <property type="match status" value="1"/>
</dbReference>
<dbReference type="Proteomes" id="UP000038010">
    <property type="component" value="Unassembled WGS sequence"/>
</dbReference>
<dbReference type="PANTHER" id="PTHR40434:SF1">
    <property type="entry name" value="CUPIN TYPE-1 DOMAIN-CONTAINING PROTEIN"/>
    <property type="match status" value="1"/>
</dbReference>
<dbReference type="EMBL" id="LFJN01000033">
    <property type="protein sequence ID" value="KPI36134.1"/>
    <property type="molecule type" value="Genomic_DNA"/>
</dbReference>
<evidence type="ECO:0000313" key="1">
    <source>
        <dbReference type="EMBL" id="KPI36134.1"/>
    </source>
</evidence>
<sequence>MSSASINESRSASEAKVSSWGFNHVFTWTDRPNAHYPPHSHLGLTTHLIRRGSLTITYPDDEKPTKETFGVGARLDVAAGRRHEVWVGKEGFSQRHYEFGEGIDGRTLRGQATAETKM</sequence>
<dbReference type="RefSeq" id="XP_017996097.1">
    <property type="nucleotide sequence ID" value="XM_018149377.1"/>
</dbReference>
<evidence type="ECO:0000313" key="2">
    <source>
        <dbReference type="Proteomes" id="UP000038010"/>
    </source>
</evidence>
<dbReference type="SUPFAM" id="SSF51182">
    <property type="entry name" value="RmlC-like cupins"/>
    <property type="match status" value="1"/>
</dbReference>
<organism evidence="1 2">
    <name type="scientific">Cyphellophora attinorum</name>
    <dbReference type="NCBI Taxonomy" id="1664694"/>
    <lineage>
        <taxon>Eukaryota</taxon>
        <taxon>Fungi</taxon>
        <taxon>Dikarya</taxon>
        <taxon>Ascomycota</taxon>
        <taxon>Pezizomycotina</taxon>
        <taxon>Eurotiomycetes</taxon>
        <taxon>Chaetothyriomycetidae</taxon>
        <taxon>Chaetothyriales</taxon>
        <taxon>Cyphellophoraceae</taxon>
        <taxon>Cyphellophora</taxon>
    </lineage>
</organism>
<dbReference type="GeneID" id="28741257"/>
<reference evidence="1 2" key="1">
    <citation type="submission" date="2015-06" db="EMBL/GenBank/DDBJ databases">
        <title>Draft genome of the ant-associated black yeast Phialophora attae CBS 131958.</title>
        <authorList>
            <person name="Moreno L.F."/>
            <person name="Stielow B.J."/>
            <person name="de Hoog S."/>
            <person name="Vicente V.A."/>
            <person name="Weiss V.A."/>
            <person name="de Vries M."/>
            <person name="Cruz L.M."/>
            <person name="Souza E.M."/>
        </authorList>
    </citation>
    <scope>NUCLEOTIDE SEQUENCE [LARGE SCALE GENOMIC DNA]</scope>
    <source>
        <strain evidence="1 2">CBS 131958</strain>
    </source>
</reference>